<sequence length="523" mass="57920">MATLLAIFMLLAGAGCGQQPAPASSAQDTTYTIGDPTGDYGFPSPFAHYSRGPGYVRMSMIFDTLLWKDANGYVPALADSWEYLAAENAYIFQLNNKALWHDNRKVTVDDVVFTFEYLKKYPYQTSNLSMIKSVQAAGNNAVKISLSRVHAPFLDQVAGTIPILPQHIWQNVTDPAQFRQKEALIGSGPFQLADYNKEQGSYLYQPFASYYQGKPKFNQIKFVKMSTEMAAAALKQKQIDMAQIPAELVKPLEQSGLKILTMPHDWVAKLMINHQKDPLASIEFRQALACAIDRQALIDTTLRGQGLKGSPGLLPFDNEWYNPALDNVYKYSPEAAATLLSKLGYSKRGSYWEKNGTILELELLVSPGSGLAGSPGERQGEFVKSQLEQLGIKVNLRALEGKTLDSLINDGKYDLAINGHGGLGSDPDYLTSIITGKSFQSAKYQTNDKLNKLLAQQASTMDKHLRKELFNQIQSEFANAVPALPLYYPTWYYAHSNKTTLFFTKQGLGSGAPIPLNKMSFVK</sequence>
<dbReference type="InterPro" id="IPR039424">
    <property type="entry name" value="SBP_5"/>
</dbReference>
<dbReference type="PIRSF" id="PIRSF002741">
    <property type="entry name" value="MppA"/>
    <property type="match status" value="1"/>
</dbReference>
<keyword evidence="1 2" id="KW-0732">Signal</keyword>
<proteinExistence type="predicted"/>
<evidence type="ECO:0000259" key="3">
    <source>
        <dbReference type="Pfam" id="PF00496"/>
    </source>
</evidence>
<dbReference type="STRING" id="112901.SAMN04488500_12549"/>
<protein>
    <submittedName>
        <fullName evidence="4">Peptide/nickel transport system substrate-binding protein</fullName>
    </submittedName>
</protein>
<dbReference type="GO" id="GO:0015833">
    <property type="term" value="P:peptide transport"/>
    <property type="evidence" value="ECO:0007669"/>
    <property type="project" value="TreeGrafter"/>
</dbReference>
<dbReference type="SUPFAM" id="SSF53850">
    <property type="entry name" value="Periplasmic binding protein-like II"/>
    <property type="match status" value="1"/>
</dbReference>
<evidence type="ECO:0000256" key="2">
    <source>
        <dbReference type="SAM" id="SignalP"/>
    </source>
</evidence>
<feature type="signal peptide" evidence="2">
    <location>
        <begin position="1"/>
        <end position="17"/>
    </location>
</feature>
<dbReference type="Gene3D" id="3.90.76.10">
    <property type="entry name" value="Dipeptide-binding Protein, Domain 1"/>
    <property type="match status" value="1"/>
</dbReference>
<organism evidence="4 5">
    <name type="scientific">Sporomusa malonica</name>
    <dbReference type="NCBI Taxonomy" id="112901"/>
    <lineage>
        <taxon>Bacteria</taxon>
        <taxon>Bacillati</taxon>
        <taxon>Bacillota</taxon>
        <taxon>Negativicutes</taxon>
        <taxon>Selenomonadales</taxon>
        <taxon>Sporomusaceae</taxon>
        <taxon>Sporomusa</taxon>
    </lineage>
</organism>
<dbReference type="GO" id="GO:0042597">
    <property type="term" value="C:periplasmic space"/>
    <property type="evidence" value="ECO:0007669"/>
    <property type="project" value="UniProtKB-ARBA"/>
</dbReference>
<dbReference type="InterPro" id="IPR000914">
    <property type="entry name" value="SBP_5_dom"/>
</dbReference>
<dbReference type="PANTHER" id="PTHR30290">
    <property type="entry name" value="PERIPLASMIC BINDING COMPONENT OF ABC TRANSPORTER"/>
    <property type="match status" value="1"/>
</dbReference>
<dbReference type="Gene3D" id="3.10.105.10">
    <property type="entry name" value="Dipeptide-binding Protein, Domain 3"/>
    <property type="match status" value="1"/>
</dbReference>
<dbReference type="InterPro" id="IPR030678">
    <property type="entry name" value="Peptide/Ni-bd"/>
</dbReference>
<feature type="domain" description="Solute-binding protein family 5" evidence="3">
    <location>
        <begin position="73"/>
        <end position="437"/>
    </location>
</feature>
<name>A0A1W2EK42_9FIRM</name>
<dbReference type="EMBL" id="FWXI01000025">
    <property type="protein sequence ID" value="SMD09975.1"/>
    <property type="molecule type" value="Genomic_DNA"/>
</dbReference>
<evidence type="ECO:0000313" key="5">
    <source>
        <dbReference type="Proteomes" id="UP000192738"/>
    </source>
</evidence>
<dbReference type="GO" id="GO:0043190">
    <property type="term" value="C:ATP-binding cassette (ABC) transporter complex"/>
    <property type="evidence" value="ECO:0007669"/>
    <property type="project" value="InterPro"/>
</dbReference>
<evidence type="ECO:0000313" key="4">
    <source>
        <dbReference type="EMBL" id="SMD09975.1"/>
    </source>
</evidence>
<evidence type="ECO:0000256" key="1">
    <source>
        <dbReference type="ARBA" id="ARBA00022729"/>
    </source>
</evidence>
<dbReference type="Gene3D" id="3.40.190.10">
    <property type="entry name" value="Periplasmic binding protein-like II"/>
    <property type="match status" value="1"/>
</dbReference>
<dbReference type="PANTHER" id="PTHR30290:SF64">
    <property type="entry name" value="ABC TRANSPORTER PERIPLASMIC BINDING PROTEIN"/>
    <property type="match status" value="1"/>
</dbReference>
<dbReference type="Pfam" id="PF00496">
    <property type="entry name" value="SBP_bac_5"/>
    <property type="match status" value="1"/>
</dbReference>
<keyword evidence="5" id="KW-1185">Reference proteome</keyword>
<dbReference type="GO" id="GO:1904680">
    <property type="term" value="F:peptide transmembrane transporter activity"/>
    <property type="evidence" value="ECO:0007669"/>
    <property type="project" value="TreeGrafter"/>
</dbReference>
<feature type="chain" id="PRO_5039274532" evidence="2">
    <location>
        <begin position="18"/>
        <end position="523"/>
    </location>
</feature>
<dbReference type="CDD" id="cd08520">
    <property type="entry name" value="PBP2_NikA_DppA_OppA_like_21"/>
    <property type="match status" value="1"/>
</dbReference>
<dbReference type="AlphaFoldDB" id="A0A1W2EK42"/>
<accession>A0A1W2EK42</accession>
<dbReference type="Proteomes" id="UP000192738">
    <property type="component" value="Unassembled WGS sequence"/>
</dbReference>
<reference evidence="4 5" key="1">
    <citation type="submission" date="2017-04" db="EMBL/GenBank/DDBJ databases">
        <authorList>
            <person name="Afonso C.L."/>
            <person name="Miller P.J."/>
            <person name="Scott M.A."/>
            <person name="Spackman E."/>
            <person name="Goraichik I."/>
            <person name="Dimitrov K.M."/>
            <person name="Suarez D.L."/>
            <person name="Swayne D.E."/>
        </authorList>
    </citation>
    <scope>NUCLEOTIDE SEQUENCE [LARGE SCALE GENOMIC DNA]</scope>
    <source>
        <strain evidence="4 5">DSM 5090</strain>
    </source>
</reference>
<gene>
    <name evidence="4" type="ORF">SAMN04488500_12549</name>
</gene>